<dbReference type="EMBL" id="VIWT01000006">
    <property type="protein sequence ID" value="TWF73028.1"/>
    <property type="molecule type" value="Genomic_DNA"/>
</dbReference>
<dbReference type="RefSeq" id="WP_145911007.1">
    <property type="nucleotide sequence ID" value="NZ_BAAAMZ010000005.1"/>
</dbReference>
<dbReference type="GO" id="GO:0043856">
    <property type="term" value="F:anti-sigma factor antagonist activity"/>
    <property type="evidence" value="ECO:0007669"/>
    <property type="project" value="InterPro"/>
</dbReference>
<dbReference type="PROSITE" id="PS50801">
    <property type="entry name" value="STAS"/>
    <property type="match status" value="1"/>
</dbReference>
<dbReference type="Pfam" id="PF13466">
    <property type="entry name" value="STAS_2"/>
    <property type="match status" value="1"/>
</dbReference>
<feature type="domain" description="STAS" evidence="3">
    <location>
        <begin position="38"/>
        <end position="132"/>
    </location>
</feature>
<name>A0A561SDV9_9ACTN</name>
<dbReference type="PANTHER" id="PTHR33495">
    <property type="entry name" value="ANTI-SIGMA FACTOR ANTAGONIST TM_1081-RELATED-RELATED"/>
    <property type="match status" value="1"/>
</dbReference>
<dbReference type="CDD" id="cd07043">
    <property type="entry name" value="STAS_anti-anti-sigma_factors"/>
    <property type="match status" value="1"/>
</dbReference>
<keyword evidence="5" id="KW-1185">Reference proteome</keyword>
<comment type="similarity">
    <text evidence="1 2">Belongs to the anti-sigma-factor antagonist family.</text>
</comment>
<evidence type="ECO:0000256" key="1">
    <source>
        <dbReference type="ARBA" id="ARBA00009013"/>
    </source>
</evidence>
<evidence type="ECO:0000313" key="4">
    <source>
        <dbReference type="EMBL" id="TWF73028.1"/>
    </source>
</evidence>
<protein>
    <recommendedName>
        <fullName evidence="2">Anti-sigma factor antagonist</fullName>
    </recommendedName>
</protein>
<dbReference type="PANTHER" id="PTHR33495:SF2">
    <property type="entry name" value="ANTI-SIGMA FACTOR ANTAGONIST TM_1081-RELATED"/>
    <property type="match status" value="1"/>
</dbReference>
<dbReference type="SUPFAM" id="SSF52091">
    <property type="entry name" value="SpoIIaa-like"/>
    <property type="match status" value="1"/>
</dbReference>
<dbReference type="NCBIfam" id="TIGR00377">
    <property type="entry name" value="ant_ant_sig"/>
    <property type="match status" value="1"/>
</dbReference>
<dbReference type="InterPro" id="IPR002645">
    <property type="entry name" value="STAS_dom"/>
</dbReference>
<reference evidence="4 5" key="1">
    <citation type="submission" date="2019-06" db="EMBL/GenBank/DDBJ databases">
        <title>Sequencing the genomes of 1000 actinobacteria strains.</title>
        <authorList>
            <person name="Klenk H.-P."/>
        </authorList>
    </citation>
    <scope>NUCLEOTIDE SEQUENCE [LARGE SCALE GENOMIC DNA]</scope>
    <source>
        <strain evidence="4 5">DSM 44826</strain>
    </source>
</reference>
<dbReference type="InterPro" id="IPR036513">
    <property type="entry name" value="STAS_dom_sf"/>
</dbReference>
<gene>
    <name evidence="4" type="ORF">FHX73_16179</name>
</gene>
<comment type="caution">
    <text evidence="4">The sequence shown here is derived from an EMBL/GenBank/DDBJ whole genome shotgun (WGS) entry which is preliminary data.</text>
</comment>
<evidence type="ECO:0000256" key="2">
    <source>
        <dbReference type="RuleBase" id="RU003749"/>
    </source>
</evidence>
<dbReference type="InterPro" id="IPR003658">
    <property type="entry name" value="Anti-sigma_ant"/>
</dbReference>
<proteinExistence type="inferred from homology"/>
<evidence type="ECO:0000313" key="5">
    <source>
        <dbReference type="Proteomes" id="UP000317940"/>
    </source>
</evidence>
<dbReference type="AlphaFoldDB" id="A0A561SDV9"/>
<evidence type="ECO:0000259" key="3">
    <source>
        <dbReference type="PROSITE" id="PS50801"/>
    </source>
</evidence>
<dbReference type="OrthoDB" id="3622319at2"/>
<organism evidence="4 5">
    <name type="scientific">Kitasatospora viridis</name>
    <dbReference type="NCBI Taxonomy" id="281105"/>
    <lineage>
        <taxon>Bacteria</taxon>
        <taxon>Bacillati</taxon>
        <taxon>Actinomycetota</taxon>
        <taxon>Actinomycetes</taxon>
        <taxon>Kitasatosporales</taxon>
        <taxon>Streptomycetaceae</taxon>
        <taxon>Kitasatospora</taxon>
    </lineage>
</organism>
<accession>A0A561SDV9</accession>
<dbReference type="InterPro" id="IPR058548">
    <property type="entry name" value="MlaB-like_STAS"/>
</dbReference>
<dbReference type="Gene3D" id="3.30.750.24">
    <property type="entry name" value="STAS domain"/>
    <property type="match status" value="1"/>
</dbReference>
<dbReference type="Proteomes" id="UP000317940">
    <property type="component" value="Unassembled WGS sequence"/>
</dbReference>
<sequence>MPTQNDPVTAPPTGALPVGGTLAAELRYPDAESALCVLVGELDIESLAPAQRALDQALARSPRVVVVDLSQVGFCDSSGLNLLLKARMTAVAAGIEFRLAAPSPTVRRVLELTRTDTVLSLHPSAEAALAATA</sequence>